<dbReference type="CDD" id="cd03789">
    <property type="entry name" value="GT9_LPS_heptosyltransferase"/>
    <property type="match status" value="1"/>
</dbReference>
<dbReference type="InterPro" id="IPR002201">
    <property type="entry name" value="Glyco_trans_9"/>
</dbReference>
<dbReference type="GO" id="GO:0008713">
    <property type="term" value="F:ADP-heptose-lipopolysaccharide heptosyltransferase activity"/>
    <property type="evidence" value="ECO:0007669"/>
    <property type="project" value="TreeGrafter"/>
</dbReference>
<dbReference type="PANTHER" id="PTHR30160:SF1">
    <property type="entry name" value="LIPOPOLYSACCHARIDE 1,2-N-ACETYLGLUCOSAMINETRANSFERASE-RELATED"/>
    <property type="match status" value="1"/>
</dbReference>
<proteinExistence type="predicted"/>
<dbReference type="SUPFAM" id="SSF53756">
    <property type="entry name" value="UDP-Glycosyltransferase/glycogen phosphorylase"/>
    <property type="match status" value="1"/>
</dbReference>
<name>A0A9D7HJP7_9PROT</name>
<evidence type="ECO:0000313" key="4">
    <source>
        <dbReference type="Proteomes" id="UP000807785"/>
    </source>
</evidence>
<evidence type="ECO:0000256" key="2">
    <source>
        <dbReference type="ARBA" id="ARBA00022679"/>
    </source>
</evidence>
<protein>
    <submittedName>
        <fullName evidence="3">Glycosyltransferase family 9 protein</fullName>
    </submittedName>
</protein>
<dbReference type="GO" id="GO:0005829">
    <property type="term" value="C:cytosol"/>
    <property type="evidence" value="ECO:0007669"/>
    <property type="project" value="TreeGrafter"/>
</dbReference>
<sequence>MSSRLLGRIETIARAAFARVATLGRRRRPGLPQRILVAHHLFLGDTLMLTPLLAKIRQRWPDADVTMTVPAAFLPLYATRPYRVRALAFEPKEAASLRTLWCEAGFDLALVPGDNRFSWLAAAMGARWIVAFAGDRPGYKSWPVDELRDYPAVPTAWGDAVAGLIDGEEPRPYSLADWPAPAAGDFARPATPYAVLHVGASTPLKLWPPERWLTLARKLEQAGLCIVWSGGRGEQRIVESIDPLQSYVSYAGRLDLAQLWHLVAGAALLVCPDTGIAHLGRIVGTPTVTLFGPGSATICGRGRFWRNAPYLGLGAEPFECRNQHVLFKREIAWVERCGRSTRECPYPRCMDRLDLDEVLRQALVLVNDTVPLA</sequence>
<dbReference type="InterPro" id="IPR051199">
    <property type="entry name" value="LPS_LOS_Heptosyltrfase"/>
</dbReference>
<dbReference type="Gene3D" id="3.40.50.2000">
    <property type="entry name" value="Glycogen Phosphorylase B"/>
    <property type="match status" value="2"/>
</dbReference>
<dbReference type="Proteomes" id="UP000807785">
    <property type="component" value="Unassembled WGS sequence"/>
</dbReference>
<evidence type="ECO:0000256" key="1">
    <source>
        <dbReference type="ARBA" id="ARBA00022676"/>
    </source>
</evidence>
<dbReference type="PANTHER" id="PTHR30160">
    <property type="entry name" value="TETRAACYLDISACCHARIDE 4'-KINASE-RELATED"/>
    <property type="match status" value="1"/>
</dbReference>
<evidence type="ECO:0000313" key="3">
    <source>
        <dbReference type="EMBL" id="MBK6972187.1"/>
    </source>
</evidence>
<dbReference type="Pfam" id="PF01075">
    <property type="entry name" value="Glyco_transf_9"/>
    <property type="match status" value="1"/>
</dbReference>
<dbReference type="EMBL" id="JADJEV010000002">
    <property type="protein sequence ID" value="MBK6972187.1"/>
    <property type="molecule type" value="Genomic_DNA"/>
</dbReference>
<dbReference type="AlphaFoldDB" id="A0A9D7HJP7"/>
<keyword evidence="2" id="KW-0808">Transferase</keyword>
<comment type="caution">
    <text evidence="3">The sequence shown here is derived from an EMBL/GenBank/DDBJ whole genome shotgun (WGS) entry which is preliminary data.</text>
</comment>
<reference evidence="3" key="1">
    <citation type="submission" date="2020-10" db="EMBL/GenBank/DDBJ databases">
        <title>Connecting structure to function with the recovery of over 1000 high-quality activated sludge metagenome-assembled genomes encoding full-length rRNA genes using long-read sequencing.</title>
        <authorList>
            <person name="Singleton C.M."/>
            <person name="Petriglieri F."/>
            <person name="Kristensen J.M."/>
            <person name="Kirkegaard R.H."/>
            <person name="Michaelsen T.Y."/>
            <person name="Andersen M.H."/>
            <person name="Karst S.M."/>
            <person name="Dueholm M.S."/>
            <person name="Nielsen P.H."/>
            <person name="Albertsen M."/>
        </authorList>
    </citation>
    <scope>NUCLEOTIDE SEQUENCE</scope>
    <source>
        <strain evidence="3">Bjer_18-Q3-R1-45_BAT3C.347</strain>
    </source>
</reference>
<organism evidence="3 4">
    <name type="scientific">Candidatus Methylophosphatis roskildensis</name>
    <dbReference type="NCBI Taxonomy" id="2899263"/>
    <lineage>
        <taxon>Bacteria</taxon>
        <taxon>Pseudomonadati</taxon>
        <taxon>Pseudomonadota</taxon>
        <taxon>Betaproteobacteria</taxon>
        <taxon>Nitrosomonadales</taxon>
        <taxon>Sterolibacteriaceae</taxon>
        <taxon>Candidatus Methylophosphatis</taxon>
    </lineage>
</organism>
<gene>
    <name evidence="3" type="ORF">IPH26_04255</name>
</gene>
<keyword evidence="1" id="KW-0328">Glycosyltransferase</keyword>
<dbReference type="GO" id="GO:0009244">
    <property type="term" value="P:lipopolysaccharide core region biosynthetic process"/>
    <property type="evidence" value="ECO:0007669"/>
    <property type="project" value="TreeGrafter"/>
</dbReference>
<accession>A0A9D7HJP7</accession>